<dbReference type="PANTHER" id="PTHR14920:SF0">
    <property type="entry name" value="WD REPEAT DOMAIN 19"/>
    <property type="match status" value="1"/>
</dbReference>
<dbReference type="GO" id="GO:0035721">
    <property type="term" value="P:intraciliary retrograde transport"/>
    <property type="evidence" value="ECO:0007669"/>
    <property type="project" value="InterPro"/>
</dbReference>
<name>U6MLK4_9EIME</name>
<protein>
    <submittedName>
        <fullName evidence="1">Uncharacterized protein</fullName>
    </submittedName>
</protein>
<dbReference type="Proteomes" id="UP000030754">
    <property type="component" value="Unassembled WGS sequence"/>
</dbReference>
<dbReference type="InterPro" id="IPR040379">
    <property type="entry name" value="WDR19/dyf-2"/>
</dbReference>
<gene>
    <name evidence="1" type="ORF">ENH_00055830</name>
</gene>
<dbReference type="PANTHER" id="PTHR14920">
    <property type="entry name" value="OSMOTIC AVOIDANCE ABNORMAL PROTEIN 1/WD REPEAT MEMBRANE PROTEIN"/>
    <property type="match status" value="1"/>
</dbReference>
<dbReference type="GeneID" id="25475726"/>
<evidence type="ECO:0000313" key="1">
    <source>
        <dbReference type="EMBL" id="CDJ63963.1"/>
    </source>
</evidence>
<dbReference type="RefSeq" id="XP_013439288.1">
    <property type="nucleotide sequence ID" value="XM_013583834.1"/>
</dbReference>
<accession>U6MLK4</accession>
<dbReference type="EMBL" id="HG722886">
    <property type="protein sequence ID" value="CDJ63963.1"/>
    <property type="molecule type" value="Genomic_DNA"/>
</dbReference>
<dbReference type="GO" id="GO:0060271">
    <property type="term" value="P:cilium assembly"/>
    <property type="evidence" value="ECO:0007669"/>
    <property type="project" value="TreeGrafter"/>
</dbReference>
<evidence type="ECO:0000313" key="2">
    <source>
        <dbReference type="Proteomes" id="UP000030754"/>
    </source>
</evidence>
<dbReference type="GO" id="GO:0005929">
    <property type="term" value="C:cilium"/>
    <property type="evidence" value="ECO:0007669"/>
    <property type="project" value="TreeGrafter"/>
</dbReference>
<dbReference type="AlphaFoldDB" id="U6MLK4"/>
<reference evidence="1" key="1">
    <citation type="submission" date="2013-10" db="EMBL/GenBank/DDBJ databases">
        <title>Genomic analysis of the causative agents of coccidiosis in chickens.</title>
        <authorList>
            <person name="Reid A.J."/>
            <person name="Blake D."/>
            <person name="Billington K."/>
            <person name="Browne H."/>
            <person name="Dunn M."/>
            <person name="Hung S."/>
            <person name="Kawahara F."/>
            <person name="Miranda-Saavedra D."/>
            <person name="Mourier T."/>
            <person name="Nagra H."/>
            <person name="Otto T.D."/>
            <person name="Rawlings N."/>
            <person name="Sanchez A."/>
            <person name="Sanders M."/>
            <person name="Subramaniam C."/>
            <person name="Tay Y."/>
            <person name="Dear P."/>
            <person name="Doerig C."/>
            <person name="Gruber A."/>
            <person name="Parkinson J."/>
            <person name="Shirley M."/>
            <person name="Wan K.L."/>
            <person name="Berriman M."/>
            <person name="Tomley F."/>
            <person name="Pain A."/>
        </authorList>
    </citation>
    <scope>NUCLEOTIDE SEQUENCE [LARGE SCALE GENOMIC DNA]</scope>
    <source>
        <strain evidence="1">Houghton</strain>
    </source>
</reference>
<organism evidence="1 2">
    <name type="scientific">Eimeria necatrix</name>
    <dbReference type="NCBI Taxonomy" id="51315"/>
    <lineage>
        <taxon>Eukaryota</taxon>
        <taxon>Sar</taxon>
        <taxon>Alveolata</taxon>
        <taxon>Apicomplexa</taxon>
        <taxon>Conoidasida</taxon>
        <taxon>Coccidia</taxon>
        <taxon>Eucoccidiorida</taxon>
        <taxon>Eimeriorina</taxon>
        <taxon>Eimeriidae</taxon>
        <taxon>Eimeria</taxon>
    </lineage>
</organism>
<dbReference type="VEuPathDB" id="ToxoDB:ENH_00055830"/>
<dbReference type="GO" id="GO:0030991">
    <property type="term" value="C:intraciliary transport particle A"/>
    <property type="evidence" value="ECO:0007669"/>
    <property type="project" value="TreeGrafter"/>
</dbReference>
<reference evidence="1" key="2">
    <citation type="submission" date="2013-10" db="EMBL/GenBank/DDBJ databases">
        <authorList>
            <person name="Aslett M."/>
        </authorList>
    </citation>
    <scope>NUCLEOTIDE SEQUENCE [LARGE SCALE GENOMIC DNA]</scope>
    <source>
        <strain evidence="1">Houghton</strain>
    </source>
</reference>
<proteinExistence type="predicted"/>
<sequence>MGRGRRLLPFCPVLAFLSDGGRILLLAFPWNSSVNERIVELRPHPRDEPIAALAWSPCDEFLTVALRDGSVVTFAWPRRLLFSACKGSVLMSRSLNTLVLCEPSGEEAVFSLSNEPDKVFLGPRHCAAACGRELIIYTRKSQGGVALLGTLCLPSPVQLIGFGLEYAVIVFEGQTAIMPLEPNGAQINSLRPLHRRNSSAKMKEATLAAEMLREGQVAAVASASWCLGLSLGGEARDVFWDGKHSDVLVIVTSLHQAVPFICCSKASFSEEQAFQVPVLQLQGSHAVEVGLCCIDLEDLLFPIALINGVLLSISTSGNLTSLCLDCLSCLHQTPHYHTSLNNSAEPSSLTIRYVLQLLALGRDGEALQALEGMLGVSPVGNLSATARDCFEAVGWHALDRLDINVACRSFKAAKRCDLVPWLCTLEEVEEDVALGAHMKALHHNWREAVELLMCSSDPEAALDIACQLEEWHTAIDLAKVG</sequence>
<dbReference type="OrthoDB" id="10250638at2759"/>
<keyword evidence="2" id="KW-1185">Reference proteome</keyword>